<organism evidence="1 2">
    <name type="scientific">Penicillium cinerascens</name>
    <dbReference type="NCBI Taxonomy" id="70096"/>
    <lineage>
        <taxon>Eukaryota</taxon>
        <taxon>Fungi</taxon>
        <taxon>Dikarya</taxon>
        <taxon>Ascomycota</taxon>
        <taxon>Pezizomycotina</taxon>
        <taxon>Eurotiomycetes</taxon>
        <taxon>Eurotiomycetidae</taxon>
        <taxon>Eurotiales</taxon>
        <taxon>Aspergillaceae</taxon>
        <taxon>Penicillium</taxon>
    </lineage>
</organism>
<accession>A0A9W9N3F3</accession>
<dbReference type="Proteomes" id="UP001150904">
    <property type="component" value="Unassembled WGS sequence"/>
</dbReference>
<evidence type="ECO:0000313" key="1">
    <source>
        <dbReference type="EMBL" id="KAJ5211988.1"/>
    </source>
</evidence>
<dbReference type="GeneID" id="83177997"/>
<keyword evidence="2" id="KW-1185">Reference proteome</keyword>
<reference evidence="1" key="1">
    <citation type="submission" date="2022-12" db="EMBL/GenBank/DDBJ databases">
        <authorList>
            <person name="Petersen C."/>
        </authorList>
    </citation>
    <scope>NUCLEOTIDE SEQUENCE</scope>
    <source>
        <strain evidence="1">IBT 15544</strain>
    </source>
</reference>
<name>A0A9W9N3F3_9EURO</name>
<comment type="caution">
    <text evidence="1">The sequence shown here is derived from an EMBL/GenBank/DDBJ whole genome shotgun (WGS) entry which is preliminary data.</text>
</comment>
<dbReference type="InterPro" id="IPR020301">
    <property type="entry name" value="Mrx7"/>
</dbReference>
<protein>
    <submittedName>
        <fullName evidence="1">Uncharacterized protein</fullName>
    </submittedName>
</protein>
<evidence type="ECO:0000313" key="2">
    <source>
        <dbReference type="Proteomes" id="UP001150904"/>
    </source>
</evidence>
<dbReference type="Pfam" id="PF10906">
    <property type="entry name" value="Mrx7"/>
    <property type="match status" value="1"/>
</dbReference>
<dbReference type="RefSeq" id="XP_058310158.1">
    <property type="nucleotide sequence ID" value="XM_058450696.1"/>
</dbReference>
<dbReference type="OrthoDB" id="4138121at2759"/>
<dbReference type="EMBL" id="JAPQKR010000008">
    <property type="protein sequence ID" value="KAJ5211988.1"/>
    <property type="molecule type" value="Genomic_DNA"/>
</dbReference>
<sequence>MVWNQFWLRTLEIWLTTRLLRSPIFHQMVGRVHQRVQHIRHGIPPEPSRTSLENNESSFNKFIKYFKEEIKDQVKGNPRNKL</sequence>
<proteinExistence type="predicted"/>
<dbReference type="AlphaFoldDB" id="A0A9W9N3F3"/>
<reference evidence="1" key="2">
    <citation type="journal article" date="2023" name="IMA Fungus">
        <title>Comparative genomic study of the Penicillium genus elucidates a diverse pangenome and 15 lateral gene transfer events.</title>
        <authorList>
            <person name="Petersen C."/>
            <person name="Sorensen T."/>
            <person name="Nielsen M.R."/>
            <person name="Sondergaard T.E."/>
            <person name="Sorensen J.L."/>
            <person name="Fitzpatrick D.A."/>
            <person name="Frisvad J.C."/>
            <person name="Nielsen K.L."/>
        </authorList>
    </citation>
    <scope>NUCLEOTIDE SEQUENCE</scope>
    <source>
        <strain evidence="1">IBT 15544</strain>
    </source>
</reference>
<gene>
    <name evidence="1" type="ORF">N7498_003634</name>
</gene>